<dbReference type="InterPro" id="IPR006139">
    <property type="entry name" value="D-isomer_2_OHA_DH_cat_dom"/>
</dbReference>
<evidence type="ECO:0000256" key="1">
    <source>
        <dbReference type="ARBA" id="ARBA00023002"/>
    </source>
</evidence>
<evidence type="ECO:0000259" key="5">
    <source>
        <dbReference type="Pfam" id="PF02826"/>
    </source>
</evidence>
<dbReference type="InterPro" id="IPR036291">
    <property type="entry name" value="NAD(P)-bd_dom_sf"/>
</dbReference>
<dbReference type="AlphaFoldDB" id="A0A2N4U2W5"/>
<protein>
    <submittedName>
        <fullName evidence="6">Hydroxyacid dehydrogenase</fullName>
    </submittedName>
</protein>
<dbReference type="GO" id="GO:0051287">
    <property type="term" value="F:NAD binding"/>
    <property type="evidence" value="ECO:0007669"/>
    <property type="project" value="InterPro"/>
</dbReference>
<evidence type="ECO:0000313" key="6">
    <source>
        <dbReference type="EMBL" id="PLC49360.1"/>
    </source>
</evidence>
<evidence type="ECO:0000259" key="4">
    <source>
        <dbReference type="Pfam" id="PF00389"/>
    </source>
</evidence>
<dbReference type="CDD" id="cd05300">
    <property type="entry name" value="2-Hacid_dh_1"/>
    <property type="match status" value="1"/>
</dbReference>
<keyword evidence="1 3" id="KW-0560">Oxidoreductase</keyword>
<dbReference type="SUPFAM" id="SSF52283">
    <property type="entry name" value="Formate/glycerate dehydrogenase catalytic domain-like"/>
    <property type="match status" value="1"/>
</dbReference>
<dbReference type="GO" id="GO:0016616">
    <property type="term" value="F:oxidoreductase activity, acting on the CH-OH group of donors, NAD or NADP as acceptor"/>
    <property type="evidence" value="ECO:0007669"/>
    <property type="project" value="InterPro"/>
</dbReference>
<sequence>MSPHPRSRIDMKRIKVVVGFRLEPTYVESLQQAFPDVTFAFSRSRADVMAMLDDAEVFFGWPTDMIIQAGTSLLWMHLLGAGADGFDAGPVRQRGIVVTNSRGVAAPNIAEHVLALMFGFARALPVLARAQRNQVWTKSQELRLFELRGQTLGIVGLGAIGQALAEKGVALGMRVMGVRRNPSPVPGVDIVYGSDELSTLAAQVDHLVACLPGTEASEALIGEPVFSVMKTGSYFYNVGRGSTVSTDALLHALDHGPLAGAGLDVVDQEPLPSNHPLWTHPNVVLTSHTAGNTEQYWKRGIVLFEENLRRYMQADALVNQVDLSKGY</sequence>
<organism evidence="6 7">
    <name type="scientific">Pollutimonas subterranea</name>
    <dbReference type="NCBI Taxonomy" id="2045210"/>
    <lineage>
        <taxon>Bacteria</taxon>
        <taxon>Pseudomonadati</taxon>
        <taxon>Pseudomonadota</taxon>
        <taxon>Betaproteobacteria</taxon>
        <taxon>Burkholderiales</taxon>
        <taxon>Alcaligenaceae</taxon>
        <taxon>Pollutimonas</taxon>
    </lineage>
</organism>
<feature type="domain" description="D-isomer specific 2-hydroxyacid dehydrogenase NAD-binding" evidence="5">
    <location>
        <begin position="114"/>
        <end position="290"/>
    </location>
</feature>
<keyword evidence="2" id="KW-0520">NAD</keyword>
<name>A0A2N4U2W5_9BURK</name>
<proteinExistence type="inferred from homology"/>
<dbReference type="Pfam" id="PF02826">
    <property type="entry name" value="2-Hacid_dh_C"/>
    <property type="match status" value="1"/>
</dbReference>
<evidence type="ECO:0000256" key="3">
    <source>
        <dbReference type="RuleBase" id="RU003719"/>
    </source>
</evidence>
<dbReference type="SUPFAM" id="SSF51735">
    <property type="entry name" value="NAD(P)-binding Rossmann-fold domains"/>
    <property type="match status" value="1"/>
</dbReference>
<dbReference type="EMBL" id="PDNW01000011">
    <property type="protein sequence ID" value="PLC49360.1"/>
    <property type="molecule type" value="Genomic_DNA"/>
</dbReference>
<dbReference type="PANTHER" id="PTHR43333">
    <property type="entry name" value="2-HACID_DH_C DOMAIN-CONTAINING PROTEIN"/>
    <property type="match status" value="1"/>
</dbReference>
<keyword evidence="7" id="KW-1185">Reference proteome</keyword>
<gene>
    <name evidence="6" type="ORF">CR159_13755</name>
</gene>
<evidence type="ECO:0000256" key="2">
    <source>
        <dbReference type="ARBA" id="ARBA00023027"/>
    </source>
</evidence>
<dbReference type="Pfam" id="PF00389">
    <property type="entry name" value="2-Hacid_dh"/>
    <property type="match status" value="1"/>
</dbReference>
<comment type="caution">
    <text evidence="6">The sequence shown here is derived from an EMBL/GenBank/DDBJ whole genome shotgun (WGS) entry which is preliminary data.</text>
</comment>
<dbReference type="Proteomes" id="UP000234190">
    <property type="component" value="Unassembled WGS sequence"/>
</dbReference>
<reference evidence="6 7" key="1">
    <citation type="submission" date="2017-10" db="EMBL/GenBank/DDBJ databases">
        <title>Two draft genome sequences of Pusillimonas sp. strains isolated from a nitrate- and radionuclide-contaminated groundwater in Russia.</title>
        <authorList>
            <person name="Grouzdev D.S."/>
            <person name="Tourova T.P."/>
            <person name="Goeva M.A."/>
            <person name="Babich T.L."/>
            <person name="Sokolova D.S."/>
            <person name="Abdullin R."/>
            <person name="Poltaraus A.B."/>
            <person name="Toshchakov S.V."/>
            <person name="Nazina T.N."/>
        </authorList>
    </citation>
    <scope>NUCLEOTIDE SEQUENCE [LARGE SCALE GENOMIC DNA]</scope>
    <source>
        <strain evidence="6 7">JR1/69-3-13</strain>
    </source>
</reference>
<comment type="similarity">
    <text evidence="3">Belongs to the D-isomer specific 2-hydroxyacid dehydrogenase family.</text>
</comment>
<feature type="domain" description="D-isomer specific 2-hydroxyacid dehydrogenase catalytic" evidence="4">
    <location>
        <begin position="22"/>
        <end position="321"/>
    </location>
</feature>
<accession>A0A2N4U2W5</accession>
<evidence type="ECO:0000313" key="7">
    <source>
        <dbReference type="Proteomes" id="UP000234190"/>
    </source>
</evidence>
<dbReference type="PANTHER" id="PTHR43333:SF1">
    <property type="entry name" value="D-ISOMER SPECIFIC 2-HYDROXYACID DEHYDROGENASE NAD-BINDING DOMAIN-CONTAINING PROTEIN"/>
    <property type="match status" value="1"/>
</dbReference>
<dbReference type="InterPro" id="IPR006140">
    <property type="entry name" value="D-isomer_DH_NAD-bd"/>
</dbReference>
<dbReference type="Gene3D" id="3.40.50.720">
    <property type="entry name" value="NAD(P)-binding Rossmann-like Domain"/>
    <property type="match status" value="2"/>
</dbReference>